<evidence type="ECO:0000256" key="3">
    <source>
        <dbReference type="ARBA" id="ARBA00023159"/>
    </source>
</evidence>
<dbReference type="PROSITE" id="PS50042">
    <property type="entry name" value="CNMP_BINDING_3"/>
    <property type="match status" value="1"/>
</dbReference>
<organism evidence="7 8">
    <name type="scientific">Paenibacillus illinoisensis</name>
    <dbReference type="NCBI Taxonomy" id="59845"/>
    <lineage>
        <taxon>Bacteria</taxon>
        <taxon>Bacillati</taxon>
        <taxon>Bacillota</taxon>
        <taxon>Bacilli</taxon>
        <taxon>Bacillales</taxon>
        <taxon>Paenibacillaceae</taxon>
        <taxon>Paenibacillus</taxon>
    </lineage>
</organism>
<evidence type="ECO:0000256" key="2">
    <source>
        <dbReference type="ARBA" id="ARBA00023125"/>
    </source>
</evidence>
<dbReference type="InterPro" id="IPR014710">
    <property type="entry name" value="RmlC-like_jellyroll"/>
</dbReference>
<dbReference type="PROSITE" id="PS51063">
    <property type="entry name" value="HTH_CRP_2"/>
    <property type="match status" value="1"/>
</dbReference>
<sequence length="227" mass="25615">MLCSSQGKTPCHVKVPLFQHLGPEASSLLVSLLQSQVFHKGEMVVKEGEGSAKLYMVHQGCVKLSKYTENGKEHIVRFLFPGDFFGHDALLHQKPYGFHAEVLETSSLCTLHRQDFDQLIEHDPKLAYHFLLAVTELLEQSEEWNTALSSMNPEQRIAKLLLNFHVKNIETDGIKLPVFKKDLALLVGITPETLSRKLAIMQSEGLLQVAGNVIHLLQLEELQQRIQ</sequence>
<dbReference type="SUPFAM" id="SSF46785">
    <property type="entry name" value="Winged helix' DNA-binding domain"/>
    <property type="match status" value="1"/>
</dbReference>
<feature type="domain" description="HTH crp-type" evidence="6">
    <location>
        <begin position="151"/>
        <end position="220"/>
    </location>
</feature>
<protein>
    <submittedName>
        <fullName evidence="7">Crp-Fnr family transcriptional regulator</fullName>
    </submittedName>
</protein>
<dbReference type="InterPro" id="IPR050397">
    <property type="entry name" value="Env_Response_Regulators"/>
</dbReference>
<evidence type="ECO:0000259" key="6">
    <source>
        <dbReference type="PROSITE" id="PS51063"/>
    </source>
</evidence>
<dbReference type="CDD" id="cd00038">
    <property type="entry name" value="CAP_ED"/>
    <property type="match status" value="1"/>
</dbReference>
<evidence type="ECO:0000256" key="1">
    <source>
        <dbReference type="ARBA" id="ARBA00023015"/>
    </source>
</evidence>
<dbReference type="InterPro" id="IPR012318">
    <property type="entry name" value="HTH_CRP"/>
</dbReference>
<dbReference type="Proteomes" id="UP000247459">
    <property type="component" value="Unassembled WGS sequence"/>
</dbReference>
<evidence type="ECO:0000256" key="4">
    <source>
        <dbReference type="ARBA" id="ARBA00023163"/>
    </source>
</evidence>
<dbReference type="InterPro" id="IPR018490">
    <property type="entry name" value="cNMP-bd_dom_sf"/>
</dbReference>
<feature type="domain" description="Cyclic nucleotide-binding" evidence="5">
    <location>
        <begin position="17"/>
        <end position="120"/>
    </location>
</feature>
<dbReference type="Pfam" id="PF00027">
    <property type="entry name" value="cNMP_binding"/>
    <property type="match status" value="1"/>
</dbReference>
<dbReference type="PANTHER" id="PTHR24567">
    <property type="entry name" value="CRP FAMILY TRANSCRIPTIONAL REGULATORY PROTEIN"/>
    <property type="match status" value="1"/>
</dbReference>
<dbReference type="GO" id="GO:0003700">
    <property type="term" value="F:DNA-binding transcription factor activity"/>
    <property type="evidence" value="ECO:0007669"/>
    <property type="project" value="TreeGrafter"/>
</dbReference>
<dbReference type="OrthoDB" id="9798104at2"/>
<dbReference type="InterPro" id="IPR036390">
    <property type="entry name" value="WH_DNA-bd_sf"/>
</dbReference>
<comment type="caution">
    <text evidence="7">The sequence shown here is derived from an EMBL/GenBank/DDBJ whole genome shotgun (WGS) entry which is preliminary data.</text>
</comment>
<dbReference type="AlphaFoldDB" id="A0A2W0C807"/>
<dbReference type="SMART" id="SM00100">
    <property type="entry name" value="cNMP"/>
    <property type="match status" value="1"/>
</dbReference>
<evidence type="ECO:0000313" key="8">
    <source>
        <dbReference type="Proteomes" id="UP000247459"/>
    </source>
</evidence>
<proteinExistence type="predicted"/>
<keyword evidence="3" id="KW-0010">Activator</keyword>
<dbReference type="InterPro" id="IPR036388">
    <property type="entry name" value="WH-like_DNA-bd_sf"/>
</dbReference>
<keyword evidence="2" id="KW-0238">DNA-binding</keyword>
<keyword evidence="1" id="KW-0805">Transcription regulation</keyword>
<dbReference type="InterPro" id="IPR000595">
    <property type="entry name" value="cNMP-bd_dom"/>
</dbReference>
<accession>A0A2W0C807</accession>
<gene>
    <name evidence="7" type="ORF">PIL02S_02627</name>
</gene>
<dbReference type="Pfam" id="PF13545">
    <property type="entry name" value="HTH_Crp_2"/>
    <property type="match status" value="1"/>
</dbReference>
<dbReference type="GO" id="GO:0003677">
    <property type="term" value="F:DNA binding"/>
    <property type="evidence" value="ECO:0007669"/>
    <property type="project" value="UniProtKB-KW"/>
</dbReference>
<dbReference type="PANTHER" id="PTHR24567:SF28">
    <property type="entry name" value="LISTERIOLYSIN REGULATORY PROTEIN"/>
    <property type="match status" value="1"/>
</dbReference>
<name>A0A2W0C807_9BACL</name>
<keyword evidence="4" id="KW-0804">Transcription</keyword>
<dbReference type="Gene3D" id="1.10.10.10">
    <property type="entry name" value="Winged helix-like DNA-binding domain superfamily/Winged helix DNA-binding domain"/>
    <property type="match status" value="1"/>
</dbReference>
<dbReference type="SMART" id="SM00419">
    <property type="entry name" value="HTH_CRP"/>
    <property type="match status" value="1"/>
</dbReference>
<evidence type="ECO:0000259" key="5">
    <source>
        <dbReference type="PROSITE" id="PS50042"/>
    </source>
</evidence>
<dbReference type="Gene3D" id="2.60.120.10">
    <property type="entry name" value="Jelly Rolls"/>
    <property type="match status" value="1"/>
</dbReference>
<dbReference type="RefSeq" id="WP_110758868.1">
    <property type="nucleotide sequence ID" value="NZ_JAXBDC010000008.1"/>
</dbReference>
<dbReference type="GO" id="GO:0005829">
    <property type="term" value="C:cytosol"/>
    <property type="evidence" value="ECO:0007669"/>
    <property type="project" value="TreeGrafter"/>
</dbReference>
<reference evidence="7 8" key="1">
    <citation type="submission" date="2018-01" db="EMBL/GenBank/DDBJ databases">
        <title>Genome sequence of the PGP bacterium Paenibacillus illinoisensis E3.</title>
        <authorList>
            <person name="Rolli E."/>
            <person name="Marasco R."/>
            <person name="Bessem C."/>
            <person name="Michoud G."/>
            <person name="Gaiarsa S."/>
            <person name="Borin S."/>
            <person name="Daffonchio D."/>
        </authorList>
    </citation>
    <scope>NUCLEOTIDE SEQUENCE [LARGE SCALE GENOMIC DNA]</scope>
    <source>
        <strain evidence="7 8">E3</strain>
    </source>
</reference>
<dbReference type="SUPFAM" id="SSF51206">
    <property type="entry name" value="cAMP-binding domain-like"/>
    <property type="match status" value="1"/>
</dbReference>
<evidence type="ECO:0000313" key="7">
    <source>
        <dbReference type="EMBL" id="PYY28680.1"/>
    </source>
</evidence>
<dbReference type="EMBL" id="PRLG01000019">
    <property type="protein sequence ID" value="PYY28680.1"/>
    <property type="molecule type" value="Genomic_DNA"/>
</dbReference>